<gene>
    <name evidence="2" type="ORF">KUDE01_032119</name>
</gene>
<reference evidence="2" key="1">
    <citation type="submission" date="2023-04" db="EMBL/GenBank/DDBJ databases">
        <title>Chromosome-level genome of Chaenocephalus aceratus.</title>
        <authorList>
            <person name="Park H."/>
        </authorList>
    </citation>
    <scope>NUCLEOTIDE SEQUENCE</scope>
    <source>
        <strain evidence="2">DE</strain>
        <tissue evidence="2">Muscle</tissue>
    </source>
</reference>
<sequence length="88" mass="9707">MKAKSIFIFLIVGSCYWAAVFIALSVTHWLYLKFVDEIAPTNIHRQISVIRVSQSISPSIPVCNQSISPSIPVCNQSISPVCNQSISL</sequence>
<keyword evidence="1" id="KW-1133">Transmembrane helix</keyword>
<organism evidence="2 3">
    <name type="scientific">Dissostichus eleginoides</name>
    <name type="common">Patagonian toothfish</name>
    <name type="synonym">Dissostichus amissus</name>
    <dbReference type="NCBI Taxonomy" id="100907"/>
    <lineage>
        <taxon>Eukaryota</taxon>
        <taxon>Metazoa</taxon>
        <taxon>Chordata</taxon>
        <taxon>Craniata</taxon>
        <taxon>Vertebrata</taxon>
        <taxon>Euteleostomi</taxon>
        <taxon>Actinopterygii</taxon>
        <taxon>Neopterygii</taxon>
        <taxon>Teleostei</taxon>
        <taxon>Neoteleostei</taxon>
        <taxon>Acanthomorphata</taxon>
        <taxon>Eupercaria</taxon>
        <taxon>Perciformes</taxon>
        <taxon>Notothenioidei</taxon>
        <taxon>Nototheniidae</taxon>
        <taxon>Dissostichus</taxon>
    </lineage>
</organism>
<comment type="caution">
    <text evidence="2">The sequence shown here is derived from an EMBL/GenBank/DDBJ whole genome shotgun (WGS) entry which is preliminary data.</text>
</comment>
<name>A0AAD9B2Z6_DISEL</name>
<accession>A0AAD9B2Z6</accession>
<feature type="transmembrane region" description="Helical" evidence="1">
    <location>
        <begin position="7"/>
        <end position="31"/>
    </location>
</feature>
<protein>
    <submittedName>
        <fullName evidence="2">V(D)J recombination activating protein 1</fullName>
    </submittedName>
</protein>
<evidence type="ECO:0000313" key="3">
    <source>
        <dbReference type="Proteomes" id="UP001228049"/>
    </source>
</evidence>
<keyword evidence="1" id="KW-0812">Transmembrane</keyword>
<dbReference type="AlphaFoldDB" id="A0AAD9B2Z6"/>
<evidence type="ECO:0000256" key="1">
    <source>
        <dbReference type="SAM" id="Phobius"/>
    </source>
</evidence>
<feature type="non-terminal residue" evidence="2">
    <location>
        <position position="1"/>
    </location>
</feature>
<dbReference type="PROSITE" id="PS51257">
    <property type="entry name" value="PROKAR_LIPOPROTEIN"/>
    <property type="match status" value="1"/>
</dbReference>
<evidence type="ECO:0000313" key="2">
    <source>
        <dbReference type="EMBL" id="KAK1875083.1"/>
    </source>
</evidence>
<dbReference type="Proteomes" id="UP001228049">
    <property type="component" value="Unassembled WGS sequence"/>
</dbReference>
<proteinExistence type="predicted"/>
<dbReference type="EMBL" id="JASDAP010000287">
    <property type="protein sequence ID" value="KAK1875083.1"/>
    <property type="molecule type" value="Genomic_DNA"/>
</dbReference>
<keyword evidence="1" id="KW-0472">Membrane</keyword>
<keyword evidence="3" id="KW-1185">Reference proteome</keyword>